<evidence type="ECO:0000313" key="2">
    <source>
        <dbReference type="Proteomes" id="UP000824998"/>
    </source>
</evidence>
<keyword evidence="2" id="KW-1185">Reference proteome</keyword>
<sequence length="71" mass="8202">MVYYRDTNGQWTPEKNELVYLDFICICSSPNRSPSQNVLRHTFTTTKICGRSYGTMERFEMVCSAGTFGYV</sequence>
<reference evidence="1" key="1">
    <citation type="journal article" date="2021" name="IMA Fungus">
        <title>Genomic characterization of three marine fungi, including Emericellopsis atlantica sp. nov. with signatures of a generalist lifestyle and marine biomass degradation.</title>
        <authorList>
            <person name="Hagestad O.C."/>
            <person name="Hou L."/>
            <person name="Andersen J.H."/>
            <person name="Hansen E.H."/>
            <person name="Altermark B."/>
            <person name="Li C."/>
            <person name="Kuhnert E."/>
            <person name="Cox R.J."/>
            <person name="Crous P.W."/>
            <person name="Spatafora J.W."/>
            <person name="Lail K."/>
            <person name="Amirebrahimi M."/>
            <person name="Lipzen A."/>
            <person name="Pangilinan J."/>
            <person name="Andreopoulos W."/>
            <person name="Hayes R.D."/>
            <person name="Ng V."/>
            <person name="Grigoriev I.V."/>
            <person name="Jackson S.A."/>
            <person name="Sutton T.D.S."/>
            <person name="Dobson A.D.W."/>
            <person name="Rama T."/>
        </authorList>
    </citation>
    <scope>NUCLEOTIDE SEQUENCE</scope>
    <source>
        <strain evidence="1">TRa018bII</strain>
    </source>
</reference>
<evidence type="ECO:0000313" key="1">
    <source>
        <dbReference type="EMBL" id="KAG9238579.1"/>
    </source>
</evidence>
<proteinExistence type="predicted"/>
<comment type="caution">
    <text evidence="1">The sequence shown here is derived from an EMBL/GenBank/DDBJ whole genome shotgun (WGS) entry which is preliminary data.</text>
</comment>
<protein>
    <submittedName>
        <fullName evidence="1">Uncharacterized protein</fullName>
    </submittedName>
</protein>
<gene>
    <name evidence="1" type="ORF">BJ875DRAFT_33137</name>
</gene>
<accession>A0A9P7YRF4</accession>
<organism evidence="1 2">
    <name type="scientific">Amylocarpus encephaloides</name>
    <dbReference type="NCBI Taxonomy" id="45428"/>
    <lineage>
        <taxon>Eukaryota</taxon>
        <taxon>Fungi</taxon>
        <taxon>Dikarya</taxon>
        <taxon>Ascomycota</taxon>
        <taxon>Pezizomycotina</taxon>
        <taxon>Leotiomycetes</taxon>
        <taxon>Helotiales</taxon>
        <taxon>Helotiales incertae sedis</taxon>
        <taxon>Amylocarpus</taxon>
    </lineage>
</organism>
<name>A0A9P7YRF4_9HELO</name>
<dbReference type="EMBL" id="MU251368">
    <property type="protein sequence ID" value="KAG9238579.1"/>
    <property type="molecule type" value="Genomic_DNA"/>
</dbReference>
<dbReference type="AlphaFoldDB" id="A0A9P7YRF4"/>
<dbReference type="Proteomes" id="UP000824998">
    <property type="component" value="Unassembled WGS sequence"/>
</dbReference>
<dbReference type="OrthoDB" id="2566743at2759"/>